<reference evidence="1" key="1">
    <citation type="submission" date="2020-11" db="EMBL/GenBank/DDBJ databases">
        <authorList>
            <person name="Tran Van P."/>
        </authorList>
    </citation>
    <scope>NUCLEOTIDE SEQUENCE</scope>
</reference>
<protein>
    <submittedName>
        <fullName evidence="1">(California timema) hypothetical protein</fullName>
    </submittedName>
</protein>
<sequence length="250" mass="28195">MKQAHYEGEGGYWYHITEPETPMALSPRSDVALEQVQSNLAPRLWHRQRCNRSRVTLFLYATEIFGAVVQYKGSCQPLVSGFSFALEWTADDSEIEVRFQLGALRVAKENCKVWWGKQARGAYVVSTISVCGTIAAIQYHTATVLAPYVYDTMPMCEDLKSSTTVTVLYYPKLLMTSKERNKSSVPDVSASMRAETLPSSRKRQIAMLQLAALTRWEFEVMFSTESATNKTNGRNKSVNNDETFTIVTLC</sequence>
<name>A0A7R9P8S6_TIMCA</name>
<gene>
    <name evidence="1" type="ORF">TCMB3V08_LOCUS6977</name>
</gene>
<evidence type="ECO:0000313" key="1">
    <source>
        <dbReference type="EMBL" id="CAD7574360.1"/>
    </source>
</evidence>
<organism evidence="1">
    <name type="scientific">Timema californicum</name>
    <name type="common">California timema</name>
    <name type="synonym">Walking stick</name>
    <dbReference type="NCBI Taxonomy" id="61474"/>
    <lineage>
        <taxon>Eukaryota</taxon>
        <taxon>Metazoa</taxon>
        <taxon>Ecdysozoa</taxon>
        <taxon>Arthropoda</taxon>
        <taxon>Hexapoda</taxon>
        <taxon>Insecta</taxon>
        <taxon>Pterygota</taxon>
        <taxon>Neoptera</taxon>
        <taxon>Polyneoptera</taxon>
        <taxon>Phasmatodea</taxon>
        <taxon>Timematodea</taxon>
        <taxon>Timematoidea</taxon>
        <taxon>Timematidae</taxon>
        <taxon>Timema</taxon>
    </lineage>
</organism>
<accession>A0A7R9P8S6</accession>
<dbReference type="AlphaFoldDB" id="A0A7R9P8S6"/>
<proteinExistence type="predicted"/>
<dbReference type="EMBL" id="OE182306">
    <property type="protein sequence ID" value="CAD7574360.1"/>
    <property type="molecule type" value="Genomic_DNA"/>
</dbReference>